<reference evidence="1" key="2">
    <citation type="submission" date="2021-03" db="UniProtKB">
        <authorList>
            <consortium name="EnsemblPlants"/>
        </authorList>
    </citation>
    <scope>IDENTIFICATION</scope>
</reference>
<sequence>MVESAVSFLGGKLSSLLDDEVKLVGEFRKEVVFVKNELNEDEDEEDIIDDFLYRFEHSKRHGGIKNLEARCRIAELKFLSSLSLDSPTEDDEVLSLSRLCLSHYKICPI</sequence>
<reference evidence="1" key="1">
    <citation type="submission" date="2018-11" db="EMBL/GenBank/DDBJ databases">
        <authorList>
            <person name="Grassa J C."/>
        </authorList>
    </citation>
    <scope>NUCLEOTIDE SEQUENCE [LARGE SCALE GENOMIC DNA]</scope>
</reference>
<dbReference type="AlphaFoldDB" id="A0A803QEW6"/>
<evidence type="ECO:0000313" key="2">
    <source>
        <dbReference type="Proteomes" id="UP000596661"/>
    </source>
</evidence>
<accession>A0A803QEW6</accession>
<dbReference type="EMBL" id="UZAU01000772">
    <property type="status" value="NOT_ANNOTATED_CDS"/>
    <property type="molecule type" value="Genomic_DNA"/>
</dbReference>
<dbReference type="EnsemblPlants" id="evm.model.09.1580">
    <property type="protein sequence ID" value="cds.evm.model.09.1580"/>
    <property type="gene ID" value="evm.TU.09.1580"/>
</dbReference>
<organism evidence="1 2">
    <name type="scientific">Cannabis sativa</name>
    <name type="common">Hemp</name>
    <name type="synonym">Marijuana</name>
    <dbReference type="NCBI Taxonomy" id="3483"/>
    <lineage>
        <taxon>Eukaryota</taxon>
        <taxon>Viridiplantae</taxon>
        <taxon>Streptophyta</taxon>
        <taxon>Embryophyta</taxon>
        <taxon>Tracheophyta</taxon>
        <taxon>Spermatophyta</taxon>
        <taxon>Magnoliopsida</taxon>
        <taxon>eudicotyledons</taxon>
        <taxon>Gunneridae</taxon>
        <taxon>Pentapetalae</taxon>
        <taxon>rosids</taxon>
        <taxon>fabids</taxon>
        <taxon>Rosales</taxon>
        <taxon>Cannabaceae</taxon>
        <taxon>Cannabis</taxon>
    </lineage>
</organism>
<name>A0A803QEW6_CANSA</name>
<dbReference type="Proteomes" id="UP000596661">
    <property type="component" value="Chromosome 9"/>
</dbReference>
<proteinExistence type="predicted"/>
<evidence type="ECO:0000313" key="1">
    <source>
        <dbReference type="EnsemblPlants" id="cds.evm.model.09.1580"/>
    </source>
</evidence>
<dbReference type="Gramene" id="evm.model.09.1580">
    <property type="protein sequence ID" value="cds.evm.model.09.1580"/>
    <property type="gene ID" value="evm.TU.09.1580"/>
</dbReference>
<protein>
    <submittedName>
        <fullName evidence="1">Uncharacterized protein</fullName>
    </submittedName>
</protein>
<keyword evidence="2" id="KW-1185">Reference proteome</keyword>